<keyword evidence="2" id="KW-0902">Two-component regulatory system</keyword>
<dbReference type="Proteomes" id="UP001268256">
    <property type="component" value="Unassembled WGS sequence"/>
</dbReference>
<name>A0AAE4FN58_9CYAN</name>
<dbReference type="Gene3D" id="3.40.50.2300">
    <property type="match status" value="1"/>
</dbReference>
<dbReference type="InterPro" id="IPR050595">
    <property type="entry name" value="Bact_response_regulator"/>
</dbReference>
<reference evidence="6" key="1">
    <citation type="submission" date="2023-07" db="EMBL/GenBank/DDBJ databases">
        <authorList>
            <person name="Luz R."/>
            <person name="Cordeiro R."/>
            <person name="Fonseca A."/>
            <person name="Goncalves V."/>
        </authorList>
    </citation>
    <scope>NUCLEOTIDE SEQUENCE [LARGE SCALE GENOMIC DNA]</scope>
    <source>
        <strain evidence="6">BACA0444</strain>
    </source>
</reference>
<dbReference type="SUPFAM" id="SSF52172">
    <property type="entry name" value="CheY-like"/>
    <property type="match status" value="1"/>
</dbReference>
<dbReference type="Pfam" id="PF00072">
    <property type="entry name" value="Response_reg"/>
    <property type="match status" value="1"/>
</dbReference>
<sequence>MTTVLVVDDSPTMRAMIVETILSLGLEVTEASDGIEAQAKVSQTVPDLIVLDVVMPRMNGYEFCRWVKNEPASQNVPVIMCSTKGEPFDIHWGKKQGVDAYITKPFNPDDLIAKIKELLTH</sequence>
<keyword evidence="1 3" id="KW-0597">Phosphoprotein</keyword>
<proteinExistence type="predicted"/>
<dbReference type="PANTHER" id="PTHR44591:SF14">
    <property type="entry name" value="PROTEIN PILG"/>
    <property type="match status" value="1"/>
</dbReference>
<dbReference type="InterPro" id="IPR001789">
    <property type="entry name" value="Sig_transdc_resp-reg_receiver"/>
</dbReference>
<accession>A0AAE4FN58</accession>
<keyword evidence="6" id="KW-1185">Reference proteome</keyword>
<dbReference type="EMBL" id="JAVMIP010000001">
    <property type="protein sequence ID" value="MDS3859188.1"/>
    <property type="molecule type" value="Genomic_DNA"/>
</dbReference>
<evidence type="ECO:0000259" key="4">
    <source>
        <dbReference type="PROSITE" id="PS50110"/>
    </source>
</evidence>
<feature type="domain" description="Response regulatory" evidence="4">
    <location>
        <begin position="3"/>
        <end position="119"/>
    </location>
</feature>
<comment type="caution">
    <text evidence="5">The sequence shown here is derived from an EMBL/GenBank/DDBJ whole genome shotgun (WGS) entry which is preliminary data.</text>
</comment>
<evidence type="ECO:0000256" key="3">
    <source>
        <dbReference type="PROSITE-ProRule" id="PRU00169"/>
    </source>
</evidence>
<evidence type="ECO:0000256" key="2">
    <source>
        <dbReference type="ARBA" id="ARBA00023012"/>
    </source>
</evidence>
<dbReference type="GO" id="GO:0000160">
    <property type="term" value="P:phosphorelay signal transduction system"/>
    <property type="evidence" value="ECO:0007669"/>
    <property type="project" value="UniProtKB-KW"/>
</dbReference>
<dbReference type="PROSITE" id="PS50110">
    <property type="entry name" value="RESPONSE_REGULATORY"/>
    <property type="match status" value="1"/>
</dbReference>
<evidence type="ECO:0000313" key="6">
    <source>
        <dbReference type="Proteomes" id="UP001268256"/>
    </source>
</evidence>
<protein>
    <submittedName>
        <fullName evidence="5">Response regulator</fullName>
    </submittedName>
</protein>
<evidence type="ECO:0000256" key="1">
    <source>
        <dbReference type="ARBA" id="ARBA00022553"/>
    </source>
</evidence>
<feature type="modified residue" description="4-aspartylphosphate" evidence="3">
    <location>
        <position position="52"/>
    </location>
</feature>
<evidence type="ECO:0000313" key="5">
    <source>
        <dbReference type="EMBL" id="MDS3859188.1"/>
    </source>
</evidence>
<organism evidence="5 6">
    <name type="scientific">Pseudocalidococcus azoricus BACA0444</name>
    <dbReference type="NCBI Taxonomy" id="2918990"/>
    <lineage>
        <taxon>Bacteria</taxon>
        <taxon>Bacillati</taxon>
        <taxon>Cyanobacteriota</taxon>
        <taxon>Cyanophyceae</taxon>
        <taxon>Acaryochloridales</taxon>
        <taxon>Thermosynechococcaceae</taxon>
        <taxon>Pseudocalidococcus</taxon>
        <taxon>Pseudocalidococcus azoricus</taxon>
    </lineage>
</organism>
<dbReference type="AlphaFoldDB" id="A0AAE4FN58"/>
<gene>
    <name evidence="5" type="ORF">RIF25_00065</name>
</gene>
<dbReference type="PANTHER" id="PTHR44591">
    <property type="entry name" value="STRESS RESPONSE REGULATOR PROTEIN 1"/>
    <property type="match status" value="1"/>
</dbReference>
<dbReference type="RefSeq" id="WP_322876528.1">
    <property type="nucleotide sequence ID" value="NZ_JAVMIP010000001.1"/>
</dbReference>
<dbReference type="SMART" id="SM00448">
    <property type="entry name" value="REC"/>
    <property type="match status" value="1"/>
</dbReference>
<dbReference type="InterPro" id="IPR011006">
    <property type="entry name" value="CheY-like_superfamily"/>
</dbReference>